<dbReference type="AlphaFoldDB" id="A0A5E6XG61"/>
<reference evidence="1 2" key="1">
    <citation type="submission" date="2019-09" db="EMBL/GenBank/DDBJ databases">
        <authorList>
            <person name="Chandra G."/>
            <person name="Truman W A."/>
        </authorList>
    </citation>
    <scope>NUCLEOTIDE SEQUENCE [LARGE SCALE GENOMIC DNA]</scope>
    <source>
        <strain evidence="1">PS645</strain>
    </source>
</reference>
<protein>
    <submittedName>
        <fullName evidence="1">Uncharacterized protein</fullName>
    </submittedName>
</protein>
<evidence type="ECO:0000313" key="1">
    <source>
        <dbReference type="EMBL" id="VVN40090.1"/>
    </source>
</evidence>
<dbReference type="EMBL" id="CABVGX010000091">
    <property type="protein sequence ID" value="VVN40090.1"/>
    <property type="molecule type" value="Genomic_DNA"/>
</dbReference>
<name>A0A5E6XG61_PSEFL</name>
<dbReference type="Proteomes" id="UP000325607">
    <property type="component" value="Unassembled WGS sequence"/>
</dbReference>
<organism evidence="1 2">
    <name type="scientific">Pseudomonas fluorescens</name>
    <dbReference type="NCBI Taxonomy" id="294"/>
    <lineage>
        <taxon>Bacteria</taxon>
        <taxon>Pseudomonadati</taxon>
        <taxon>Pseudomonadota</taxon>
        <taxon>Gammaproteobacteria</taxon>
        <taxon>Pseudomonadales</taxon>
        <taxon>Pseudomonadaceae</taxon>
        <taxon>Pseudomonas</taxon>
    </lineage>
</organism>
<evidence type="ECO:0000313" key="2">
    <source>
        <dbReference type="Proteomes" id="UP000325607"/>
    </source>
</evidence>
<proteinExistence type="predicted"/>
<dbReference type="AntiFam" id="ANF00178">
    <property type="entry name" value="Shadow ORF (opposite dhbF)"/>
</dbReference>
<accession>A0A5E6XG61</accession>
<sequence>MLAQFGGRRFARDHVANQLQPARPFMGQYRAVLHRRQGLQTRLDFSRLDAETANFYLMVDASGVFKTPVGAIAGQVAGAIQTPARLPGVQVGNEAAGGQIAALEVTTGEARAADVQLTDTALGDRLQIRVEHVPRQVANRHTERAGRLRLNIVQRQRPVGHVHGGFGDAVHVDQLRRVIAKAFEPRAQARHINGFAAKDHVAQSVRQRLFHCAGDVHQLLERRGCLVEDADLFRAQQRVHVRWRTTHGMRHDHQTATVQQCPEELPHGEIKGVGMKQAPDIGVIEIKPVGCRVEQAHHIVMGQQGALGFAGRAGGVDHVREIVRVHRDVGVVLVVAGSLLDQQATYLGREQQLFAQVRLGHDQGDPAVLYHVGQAIGRIRRVQRHVSAACLEDRQQADNHLRRALHGEAHQHFRPDALSDQPVRQAVGLAIELGVAHLLVAETQGNGFSGTPGLGFDQLMQTVLARYHGRLTIPVGQGVSLFVRTQQGQFAEGAFRRLKNALQQILPVPGHALDRSGLEEVTTELEAAAQAL</sequence>
<gene>
    <name evidence="1" type="ORF">PS645_05353</name>
</gene>